<evidence type="ECO:0000256" key="4">
    <source>
        <dbReference type="ARBA" id="ARBA00022741"/>
    </source>
</evidence>
<dbReference type="FunCoup" id="A0A2K1QUY4">
    <property type="interactions" value="1670"/>
</dbReference>
<evidence type="ECO:0000313" key="19">
    <source>
        <dbReference type="EMBL" id="PNS18878.1"/>
    </source>
</evidence>
<feature type="binding site" evidence="11">
    <location>
        <begin position="59"/>
        <end position="62"/>
    </location>
    <ligand>
        <name>ATP</name>
        <dbReference type="ChEBI" id="CHEBI:30616"/>
    </ligand>
</feature>
<keyword evidence="20" id="KW-1185">Reference proteome</keyword>
<dbReference type="InParanoid" id="A0A2K1QUY4"/>
<evidence type="ECO:0000256" key="2">
    <source>
        <dbReference type="ARBA" id="ARBA00005673"/>
    </source>
</evidence>
<dbReference type="InterPro" id="IPR000594">
    <property type="entry name" value="ThiF_NAD_FAD-bd"/>
</dbReference>
<proteinExistence type="inferred from homology"/>
<dbReference type="GO" id="GO:0016925">
    <property type="term" value="P:protein sumoylation"/>
    <property type="evidence" value="ECO:0007669"/>
    <property type="project" value="UniProtKB-UniRule"/>
</dbReference>
<dbReference type="PROSITE" id="PS51257">
    <property type="entry name" value="PROKAR_LIPOPROTEIN"/>
    <property type="match status" value="1"/>
</dbReference>
<dbReference type="FunFam" id="3.50.50.80:FF:000004">
    <property type="entry name" value="Ubiquitin-activating enzyme E1-like"/>
    <property type="match status" value="1"/>
</dbReference>
<dbReference type="Pfam" id="PF10585">
    <property type="entry name" value="UBA_E1_SCCH"/>
    <property type="match status" value="1"/>
</dbReference>
<dbReference type="OrthoDB" id="10255449at2759"/>
<dbReference type="InterPro" id="IPR035985">
    <property type="entry name" value="Ubiquitin-activating_enz"/>
</dbReference>
<dbReference type="Gene3D" id="3.10.290.20">
    <property type="entry name" value="Ubiquitin-like 2 activating enzyme e1b. Chain: B, domain 3"/>
    <property type="match status" value="1"/>
</dbReference>
<dbReference type="Pfam" id="PF14732">
    <property type="entry name" value="UAE_UbL"/>
    <property type="match status" value="1"/>
</dbReference>
<feature type="active site" description="Glycyl thioester intermediate" evidence="10 13">
    <location>
        <position position="176"/>
    </location>
</feature>
<dbReference type="GO" id="GO:0005737">
    <property type="term" value="C:cytoplasm"/>
    <property type="evidence" value="ECO:0007669"/>
    <property type="project" value="TreeGrafter"/>
</dbReference>
<feature type="binding site" evidence="11">
    <location>
        <begin position="27"/>
        <end position="32"/>
    </location>
    <ligand>
        <name>ATP</name>
        <dbReference type="ChEBI" id="CHEBI:30616"/>
    </ligand>
</feature>
<evidence type="ECO:0000313" key="20">
    <source>
        <dbReference type="Proteomes" id="UP000243797"/>
    </source>
</evidence>
<evidence type="ECO:0000256" key="7">
    <source>
        <dbReference type="ARBA" id="ARBA00022840"/>
    </source>
</evidence>
<evidence type="ECO:0000259" key="18">
    <source>
        <dbReference type="Pfam" id="PF14732"/>
    </source>
</evidence>
<dbReference type="GO" id="GO:0046872">
    <property type="term" value="F:metal ion binding"/>
    <property type="evidence" value="ECO:0007669"/>
    <property type="project" value="UniProtKB-KW"/>
</dbReference>
<feature type="binding site" evidence="11">
    <location>
        <begin position="120"/>
        <end position="125"/>
    </location>
    <ligand>
        <name>ATP</name>
        <dbReference type="ChEBI" id="CHEBI:30616"/>
    </ligand>
</feature>
<dbReference type="Proteomes" id="UP000243797">
    <property type="component" value="Unassembled WGS sequence"/>
</dbReference>
<dbReference type="InterPro" id="IPR019572">
    <property type="entry name" value="UBA_E1_SCCH"/>
</dbReference>
<dbReference type="GO" id="GO:0019948">
    <property type="term" value="F:SUMO activating enzyme activity"/>
    <property type="evidence" value="ECO:0007669"/>
    <property type="project" value="UniProtKB-UniRule"/>
</dbReference>
<dbReference type="PROSITE" id="PS00865">
    <property type="entry name" value="UBIQUITIN_ACTIVAT_2"/>
    <property type="match status" value="1"/>
</dbReference>
<evidence type="ECO:0000259" key="16">
    <source>
        <dbReference type="Pfam" id="PF00899"/>
    </source>
</evidence>
<feature type="domain" description="THIF-type NAD/FAD binding fold" evidence="16">
    <location>
        <begin position="17"/>
        <end position="435"/>
    </location>
</feature>
<feature type="domain" description="Ubiquitin-activating enzyme SCCH" evidence="17">
    <location>
        <begin position="312"/>
        <end position="374"/>
    </location>
</feature>
<feature type="coiled-coil region" evidence="14">
    <location>
        <begin position="216"/>
        <end position="243"/>
    </location>
</feature>
<feature type="region of interest" description="Disordered" evidence="15">
    <location>
        <begin position="571"/>
        <end position="614"/>
    </location>
</feature>
<feature type="compositionally biased region" description="Acidic residues" evidence="15">
    <location>
        <begin position="604"/>
        <end position="614"/>
    </location>
</feature>
<dbReference type="PIRSF" id="PIRSF039133">
    <property type="entry name" value="SUMO_E1B"/>
    <property type="match status" value="1"/>
</dbReference>
<feature type="binding site" evidence="12">
    <location>
        <position position="161"/>
    </location>
    <ligand>
        <name>Zn(2+)</name>
        <dbReference type="ChEBI" id="CHEBI:29105"/>
    </ligand>
</feature>
<sequence>MPRERFLNQSLGSLYPQIRQSRVLLVGAGGIGCELLKNLVTTGFGEIHVVDLDTIDLSNLNRQFLFRHSHIKKSKAIVATETASKFNPNVKIEAHHANIKDAQFNVQWFKSFEIVFNALDNLDARRHVNSMCVAADVPLIESGTTGFKGQVQPIKPGSTECYDCTPKETPKSFPVCTIRSTPSQPIHCIVWAKSYLFNELFGTSEDEAPDVDNTEDVENKEEIENLKQEAAALKKIRQSLETGDTGRLVFEKVFMEDINRLRGMEDMWKTRKPPTPLSYDELLTKSMATSPSILLEDQRPWNIEENVAVFNSSLIKLGQRLEQMKSAAASVPDAPPPILTFDKDDRDALDFVAAASNLRSIVFGIETKSEFEIKQMAGNIIPAIATTNATTAALCVLQAFKILRDEIEKTKMLYLSKSLDSALGTEKLRAPDPTCAICGTARATLSIDPTRATLQDLVEGVLQSKLGYKDMSVTTAAGVVFDPDLDDNLPKKLEELSIGKNTFVTVIDEDDDSRRVNLILAISETDLPDPSPSVILIPESIAIPQKTIVANGVTHDRIDETQVAKDMVLGQKRKRASDDDVLEKDDSARKRGKPDPGNGAAIDMTEDDAAIVLD</sequence>
<evidence type="ECO:0000256" key="14">
    <source>
        <dbReference type="SAM" id="Coils"/>
    </source>
</evidence>
<dbReference type="InterPro" id="IPR042449">
    <property type="entry name" value="Ub-E1_IAD_1"/>
</dbReference>
<comment type="similarity">
    <text evidence="2 9">Belongs to the ubiquitin-activating E1 family.</text>
</comment>
<dbReference type="Gene3D" id="3.50.50.80">
    <property type="entry name" value="Ubiquitin-activating enzyme E1, inactive adenylation domain, subdomain 1"/>
    <property type="match status" value="1"/>
</dbReference>
<dbReference type="Pfam" id="PF00899">
    <property type="entry name" value="ThiF"/>
    <property type="match status" value="1"/>
</dbReference>
<evidence type="ECO:0000256" key="11">
    <source>
        <dbReference type="PIRSR" id="PIRSR039133-2"/>
    </source>
</evidence>
<dbReference type="AlphaFoldDB" id="A0A2K1QUY4"/>
<feature type="binding site" evidence="11">
    <location>
        <position position="75"/>
    </location>
    <ligand>
        <name>ATP</name>
        <dbReference type="ChEBI" id="CHEBI:30616"/>
    </ligand>
</feature>
<evidence type="ECO:0000256" key="12">
    <source>
        <dbReference type="PIRSR" id="PIRSR039133-3"/>
    </source>
</evidence>
<dbReference type="InterPro" id="IPR033127">
    <property type="entry name" value="UBQ-activ_enz_E1_Cys_AS"/>
</dbReference>
<feature type="binding site" evidence="12">
    <location>
        <position position="438"/>
    </location>
    <ligand>
        <name>Zn(2+)</name>
        <dbReference type="ChEBI" id="CHEBI:29105"/>
    </ligand>
</feature>
<dbReference type="InterPro" id="IPR028077">
    <property type="entry name" value="UAE_UbL_dom"/>
</dbReference>
<keyword evidence="14" id="KW-0175">Coiled coil</keyword>
<feature type="binding site" evidence="11">
    <location>
        <position position="51"/>
    </location>
    <ligand>
        <name>ATP</name>
        <dbReference type="ChEBI" id="CHEBI:30616"/>
    </ligand>
</feature>
<comment type="subunit">
    <text evidence="9">Heterodimer.</text>
</comment>
<keyword evidence="5 9" id="KW-0833">Ubl conjugation pathway</keyword>
<evidence type="ECO:0000256" key="9">
    <source>
        <dbReference type="PIRNR" id="PIRNR039133"/>
    </source>
</evidence>
<protein>
    <recommendedName>
        <fullName evidence="8 9">Ubiquitin-activating enzyme E1-like</fullName>
    </recommendedName>
</protein>
<evidence type="ECO:0000256" key="8">
    <source>
        <dbReference type="ARBA" id="ARBA00073512"/>
    </source>
</evidence>
<comment type="caution">
    <text evidence="19">The sequence shown here is derived from an EMBL/GenBank/DDBJ whole genome shotgun (WGS) entry which is preliminary data.</text>
</comment>
<evidence type="ECO:0000256" key="1">
    <source>
        <dbReference type="ARBA" id="ARBA00004718"/>
    </source>
</evidence>
<dbReference type="UniPathway" id="UPA00886"/>
<keyword evidence="6 9" id="KW-0862">Zinc</keyword>
<dbReference type="InterPro" id="IPR045886">
    <property type="entry name" value="ThiF/MoeB/HesA"/>
</dbReference>
<gene>
    <name evidence="19" type="ORF">CAC42_5417</name>
</gene>
<dbReference type="PANTHER" id="PTHR10953">
    <property type="entry name" value="UBIQUITIN-ACTIVATING ENZYME E1"/>
    <property type="match status" value="1"/>
</dbReference>
<dbReference type="GO" id="GO:0031510">
    <property type="term" value="C:SUMO activating enzyme complex"/>
    <property type="evidence" value="ECO:0007669"/>
    <property type="project" value="UniProtKB-UniRule"/>
</dbReference>
<dbReference type="GO" id="GO:0005524">
    <property type="term" value="F:ATP binding"/>
    <property type="evidence" value="ECO:0007669"/>
    <property type="project" value="UniProtKB-UniRule"/>
</dbReference>
<dbReference type="SUPFAM" id="SSF69572">
    <property type="entry name" value="Activating enzymes of the ubiquitin-like proteins"/>
    <property type="match status" value="1"/>
</dbReference>
<keyword evidence="7 9" id="KW-0067">ATP-binding</keyword>
<evidence type="ECO:0000256" key="5">
    <source>
        <dbReference type="ARBA" id="ARBA00022786"/>
    </source>
</evidence>
<evidence type="ECO:0000256" key="6">
    <source>
        <dbReference type="ARBA" id="ARBA00022833"/>
    </source>
</evidence>
<dbReference type="FunFam" id="3.40.50.720:FF:000618">
    <property type="entry name" value="SUMO-activating enzyme subunit 2"/>
    <property type="match status" value="1"/>
</dbReference>
<keyword evidence="3 9" id="KW-0479">Metal-binding</keyword>
<evidence type="ECO:0000256" key="10">
    <source>
        <dbReference type="PIRSR" id="PIRSR039133-1"/>
    </source>
</evidence>
<dbReference type="Gene3D" id="1.10.10.520">
    <property type="entry name" value="Ubiquitin activating enzymes (Uba3). Chain: B, domain 2"/>
    <property type="match status" value="1"/>
</dbReference>
<evidence type="ECO:0000259" key="17">
    <source>
        <dbReference type="Pfam" id="PF10585"/>
    </source>
</evidence>
<dbReference type="EMBL" id="NKHZ01000039">
    <property type="protein sequence ID" value="PNS18878.1"/>
    <property type="molecule type" value="Genomic_DNA"/>
</dbReference>
<keyword evidence="4 9" id="KW-0547">Nucleotide-binding</keyword>
<accession>A0A2K1QUY4</accession>
<evidence type="ECO:0000256" key="15">
    <source>
        <dbReference type="SAM" id="MobiDB-lite"/>
    </source>
</evidence>
<name>A0A2K1QUY4_9PEZI</name>
<dbReference type="InterPro" id="IPR030661">
    <property type="entry name" value="Uba2"/>
</dbReference>
<comment type="pathway">
    <text evidence="1 9">Protein modification; protein sumoylation.</text>
</comment>
<reference evidence="19 20" key="1">
    <citation type="submission" date="2017-06" db="EMBL/GenBank/DDBJ databases">
        <title>Draft genome sequence of a variant of Elsinoe murrayae.</title>
        <authorList>
            <person name="Cheng Q."/>
        </authorList>
    </citation>
    <scope>NUCLEOTIDE SEQUENCE [LARGE SCALE GENOMIC DNA]</scope>
    <source>
        <strain evidence="19 20">CQ-2017a</strain>
    </source>
</reference>
<organism evidence="19 20">
    <name type="scientific">Sphaceloma murrayae</name>
    <dbReference type="NCBI Taxonomy" id="2082308"/>
    <lineage>
        <taxon>Eukaryota</taxon>
        <taxon>Fungi</taxon>
        <taxon>Dikarya</taxon>
        <taxon>Ascomycota</taxon>
        <taxon>Pezizomycotina</taxon>
        <taxon>Dothideomycetes</taxon>
        <taxon>Dothideomycetidae</taxon>
        <taxon>Myriangiales</taxon>
        <taxon>Elsinoaceae</taxon>
        <taxon>Sphaceloma</taxon>
    </lineage>
</organism>
<evidence type="ECO:0000256" key="13">
    <source>
        <dbReference type="PROSITE-ProRule" id="PRU10132"/>
    </source>
</evidence>
<feature type="binding site" evidence="12">
    <location>
        <position position="164"/>
    </location>
    <ligand>
        <name>Zn(2+)</name>
        <dbReference type="ChEBI" id="CHEBI:29105"/>
    </ligand>
</feature>
<dbReference type="PANTHER" id="PTHR10953:SF5">
    <property type="entry name" value="SUMO-ACTIVATING ENZYME SUBUNIT 2"/>
    <property type="match status" value="1"/>
</dbReference>
<feature type="binding site" evidence="12">
    <location>
        <position position="435"/>
    </location>
    <ligand>
        <name>Zn(2+)</name>
        <dbReference type="ChEBI" id="CHEBI:29105"/>
    </ligand>
</feature>
<feature type="domain" description="Ubiquitin/SUMO-activating enzyme ubiquitin-like" evidence="18">
    <location>
        <begin position="446"/>
        <end position="525"/>
    </location>
</feature>
<evidence type="ECO:0000256" key="3">
    <source>
        <dbReference type="ARBA" id="ARBA00022723"/>
    </source>
</evidence>
<dbReference type="STRING" id="2082308.A0A2K1QUY4"/>
<dbReference type="InterPro" id="IPR023318">
    <property type="entry name" value="Ub_act_enz_dom_a_sf"/>
</dbReference>